<accession>B0XQP0</accession>
<dbReference type="Proteomes" id="UP000001699">
    <property type="component" value="Unassembled WGS sequence"/>
</dbReference>
<dbReference type="HOGENOM" id="CLU_2757324_0_0_1"/>
<dbReference type="VEuPathDB" id="FungiDB:AFUB_010640"/>
<evidence type="ECO:0000313" key="2">
    <source>
        <dbReference type="Proteomes" id="UP000001699"/>
    </source>
</evidence>
<organism evidence="1 2">
    <name type="scientific">Aspergillus fumigatus (strain CBS 144.89 / FGSC A1163 / CEA10)</name>
    <name type="common">Neosartorya fumigata</name>
    <dbReference type="NCBI Taxonomy" id="451804"/>
    <lineage>
        <taxon>Eukaryota</taxon>
        <taxon>Fungi</taxon>
        <taxon>Dikarya</taxon>
        <taxon>Ascomycota</taxon>
        <taxon>Pezizomycotina</taxon>
        <taxon>Eurotiomycetes</taxon>
        <taxon>Eurotiomycetidae</taxon>
        <taxon>Eurotiales</taxon>
        <taxon>Aspergillaceae</taxon>
        <taxon>Aspergillus</taxon>
        <taxon>Aspergillus subgen. Fumigati</taxon>
    </lineage>
</organism>
<name>B0XQP0_ASPFC</name>
<evidence type="ECO:0000313" key="1">
    <source>
        <dbReference type="EMBL" id="EDP56354.1"/>
    </source>
</evidence>
<dbReference type="EMBL" id="DS499594">
    <property type="protein sequence ID" value="EDP56354.1"/>
    <property type="molecule type" value="Genomic_DNA"/>
</dbReference>
<proteinExistence type="predicted"/>
<dbReference type="AlphaFoldDB" id="B0XQP0"/>
<reference evidence="1 2" key="1">
    <citation type="journal article" date="2008" name="PLoS Genet.">
        <title>Genomic islands in the pathogenic filamentous fungus Aspergillus fumigatus.</title>
        <authorList>
            <person name="Fedorova N.D."/>
            <person name="Khaldi N."/>
            <person name="Joardar V.S."/>
            <person name="Maiti R."/>
            <person name="Amedeo P."/>
            <person name="Anderson M.J."/>
            <person name="Crabtree J."/>
            <person name="Silva J.C."/>
            <person name="Badger J.H."/>
            <person name="Albarraq A."/>
            <person name="Angiuoli S."/>
            <person name="Bussey H."/>
            <person name="Bowyer P."/>
            <person name="Cotty P.J."/>
            <person name="Dyer P.S."/>
            <person name="Egan A."/>
            <person name="Galens K."/>
            <person name="Fraser-Liggett C.M."/>
            <person name="Haas B.J."/>
            <person name="Inman J.M."/>
            <person name="Kent R."/>
            <person name="Lemieux S."/>
            <person name="Malavazi I."/>
            <person name="Orvis J."/>
            <person name="Roemer T."/>
            <person name="Ronning C.M."/>
            <person name="Sundaram J.P."/>
            <person name="Sutton G."/>
            <person name="Turner G."/>
            <person name="Venter J.C."/>
            <person name="White O.R."/>
            <person name="Whitty B.R."/>
            <person name="Youngman P."/>
            <person name="Wolfe K.H."/>
            <person name="Goldman G.H."/>
            <person name="Wortman J.R."/>
            <person name="Jiang B."/>
            <person name="Denning D.W."/>
            <person name="Nierman W.C."/>
        </authorList>
    </citation>
    <scope>NUCLEOTIDE SEQUENCE [LARGE SCALE GENOMIC DNA]</scope>
    <source>
        <strain evidence="2">CBS 144.89 / FGSC A1163 / CEA10</strain>
    </source>
</reference>
<keyword evidence="2" id="KW-1185">Reference proteome</keyword>
<gene>
    <name evidence="1" type="ORF">AFUB_010640</name>
</gene>
<protein>
    <submittedName>
        <fullName evidence="1">Uncharacterized protein</fullName>
    </submittedName>
</protein>
<sequence length="70" mass="7882">MLESNAMSNHEQEGTSYPSSWHPEMRIVVAADQYHTLACIRQVDDSLATMWRILGGWFAYAPYIGSSVFG</sequence>